<evidence type="ECO:0008006" key="4">
    <source>
        <dbReference type="Google" id="ProtNLM"/>
    </source>
</evidence>
<evidence type="ECO:0000313" key="2">
    <source>
        <dbReference type="EMBL" id="PWG02896.1"/>
    </source>
</evidence>
<name>A0A2U2J3H5_9SPHN</name>
<feature type="region of interest" description="Disordered" evidence="1">
    <location>
        <begin position="73"/>
        <end position="144"/>
    </location>
</feature>
<dbReference type="Proteomes" id="UP000245916">
    <property type="component" value="Unassembled WGS sequence"/>
</dbReference>
<dbReference type="OrthoDB" id="7478510at2"/>
<keyword evidence="3" id="KW-1185">Reference proteome</keyword>
<protein>
    <recommendedName>
        <fullName evidence="4">Cell envelope biogenesis protein TolA</fullName>
    </recommendedName>
</protein>
<proteinExistence type="predicted"/>
<gene>
    <name evidence="2" type="ORF">DF286_08460</name>
</gene>
<dbReference type="AlphaFoldDB" id="A0A2U2J3H5"/>
<comment type="caution">
    <text evidence="2">The sequence shown here is derived from an EMBL/GenBank/DDBJ whole genome shotgun (WGS) entry which is preliminary data.</text>
</comment>
<organism evidence="2 3">
    <name type="scientific">Allosphingosinicella humi</name>
    <dbReference type="NCBI Taxonomy" id="2068657"/>
    <lineage>
        <taxon>Bacteria</taxon>
        <taxon>Pseudomonadati</taxon>
        <taxon>Pseudomonadota</taxon>
        <taxon>Alphaproteobacteria</taxon>
        <taxon>Sphingomonadales</taxon>
        <taxon>Sphingomonadaceae</taxon>
        <taxon>Allosphingosinicella</taxon>
    </lineage>
</organism>
<dbReference type="EMBL" id="QFFF01000001">
    <property type="protein sequence ID" value="PWG02896.1"/>
    <property type="molecule type" value="Genomic_DNA"/>
</dbReference>
<accession>A0A2U2J3H5</accession>
<evidence type="ECO:0000256" key="1">
    <source>
        <dbReference type="SAM" id="MobiDB-lite"/>
    </source>
</evidence>
<dbReference type="RefSeq" id="WP_109271034.1">
    <property type="nucleotide sequence ID" value="NZ_QFFF01000001.1"/>
</dbReference>
<reference evidence="2 3" key="1">
    <citation type="submission" date="2018-05" db="EMBL/GenBank/DDBJ databases">
        <title>Genome of Sphingosinicella humi QZX222.</title>
        <authorList>
            <person name="Qiao Z."/>
            <person name="Wang G."/>
        </authorList>
    </citation>
    <scope>NUCLEOTIDE SEQUENCE [LARGE SCALE GENOMIC DNA]</scope>
    <source>
        <strain evidence="2 3">QZX222</strain>
    </source>
</reference>
<sequence length="197" mass="21850">MPRALKVFRLPIGFHDAYVAAPTQKAAIEAWGSDKDVFQRKQAELVTDPQLTQEPLENPGHVIKRLRGTAAEQIAALGERKPVSDSPAGRRKAGSTSGAETGPRPSPGIKKKPTKQPAPKPKPRPSRAKLDEAEQALAEAEARHKAALEELRAREAALARERKALETEQDEERERLEARRGKAEAAYEEAMRRWRES</sequence>
<evidence type="ECO:0000313" key="3">
    <source>
        <dbReference type="Proteomes" id="UP000245916"/>
    </source>
</evidence>